<gene>
    <name evidence="5" type="ORF">NNX28_14230</name>
</gene>
<dbReference type="EC" id="2.7.10.2" evidence="5"/>
<dbReference type="GO" id="GO:0004715">
    <property type="term" value="F:non-membrane spanning protein tyrosine kinase activity"/>
    <property type="evidence" value="ECO:0007669"/>
    <property type="project" value="UniProtKB-EC"/>
</dbReference>
<dbReference type="InterPro" id="IPR005702">
    <property type="entry name" value="Wzc-like_C"/>
</dbReference>
<dbReference type="InterPro" id="IPR050445">
    <property type="entry name" value="Bact_polysacc_biosynth/exp"/>
</dbReference>
<evidence type="ECO:0000313" key="6">
    <source>
        <dbReference type="Proteomes" id="UP001206924"/>
    </source>
</evidence>
<dbReference type="Pfam" id="PF10609">
    <property type="entry name" value="ParA"/>
    <property type="match status" value="1"/>
</dbReference>
<dbReference type="Proteomes" id="UP001206924">
    <property type="component" value="Unassembled WGS sequence"/>
</dbReference>
<feature type="chain" id="PRO_5045562643" evidence="4">
    <location>
        <begin position="21"/>
        <end position="474"/>
    </location>
</feature>
<accession>A0ABT1NU03</accession>
<protein>
    <submittedName>
        <fullName evidence="5">Polysaccharide biosynthesis tyrosine autokinase</fullName>
        <ecNumber evidence="5">2.7.10.2</ecNumber>
    </submittedName>
</protein>
<keyword evidence="2" id="KW-0067">ATP-binding</keyword>
<evidence type="ECO:0000256" key="4">
    <source>
        <dbReference type="SAM" id="SignalP"/>
    </source>
</evidence>
<evidence type="ECO:0000256" key="2">
    <source>
        <dbReference type="ARBA" id="ARBA00022840"/>
    </source>
</evidence>
<dbReference type="RefSeq" id="WP_407080023.1">
    <property type="nucleotide sequence ID" value="NZ_CP104263.1"/>
</dbReference>
<comment type="caution">
    <text evidence="5">The sequence shown here is derived from an EMBL/GenBank/DDBJ whole genome shotgun (WGS) entry which is preliminary data.</text>
</comment>
<keyword evidence="4" id="KW-0732">Signal</keyword>
<sequence length="474" mass="49892">MLLGLISSGLLSLSTPPTYAAKSQLFVSTQSSGTVTDLQQGNSFSQARVQSYVKTATTPEVLQPAIDSLGVDATPAELSSTVSATADPNTVLISITAEDSSPVQAAAIAQAVAESLITAVDRLETPAQGRESLVRLSIITPATAPSSPTAPNTVLNLLCGLVVGAALGLGWAVFRTRFDTKLRGEQDLRRVTALPFLGGVAFDSDAQKKPLLTQASHQSPRAESFRQIRTNLQFANVNSKSKLMLVTSSLPAEGKSTTAINLAIAMAQAGQRVVLVDADLRRPTAADYLGLEGRAGLTTALIGAASVEDLLQPWGDDELYVLTSGQIPPNPSELLGSGSMSRLLGQLELEFDVVIIDAPPLIPVTDASVLAQMVGGVVLVVGANKVKTQDLEKSIGSLNLVGANVVGIVLNLLPTKGPDAYAHSYYSYGSKTEAGDQEQSRRAVKSMNASHMRVERRPRIRDTAFYDATTRSKA</sequence>
<dbReference type="Gene3D" id="3.40.50.300">
    <property type="entry name" value="P-loop containing nucleotide triphosphate hydrolases"/>
    <property type="match status" value="1"/>
</dbReference>
<feature type="signal peptide" evidence="4">
    <location>
        <begin position="1"/>
        <end position="20"/>
    </location>
</feature>
<dbReference type="PANTHER" id="PTHR32309">
    <property type="entry name" value="TYROSINE-PROTEIN KINASE"/>
    <property type="match status" value="1"/>
</dbReference>
<proteinExistence type="predicted"/>
<keyword evidence="1" id="KW-0547">Nucleotide-binding</keyword>
<evidence type="ECO:0000313" key="5">
    <source>
        <dbReference type="EMBL" id="MCQ1951077.1"/>
    </source>
</evidence>
<dbReference type="InterPro" id="IPR027417">
    <property type="entry name" value="P-loop_NTPase"/>
</dbReference>
<organism evidence="5 6">
    <name type="scientific">Arthrobacter jinronghuae</name>
    <dbReference type="NCBI Taxonomy" id="2964609"/>
    <lineage>
        <taxon>Bacteria</taxon>
        <taxon>Bacillati</taxon>
        <taxon>Actinomycetota</taxon>
        <taxon>Actinomycetes</taxon>
        <taxon>Micrococcales</taxon>
        <taxon>Micrococcaceae</taxon>
        <taxon>Arthrobacter</taxon>
    </lineage>
</organism>
<dbReference type="EMBL" id="JANFLP010000014">
    <property type="protein sequence ID" value="MCQ1951077.1"/>
    <property type="molecule type" value="Genomic_DNA"/>
</dbReference>
<dbReference type="SUPFAM" id="SSF52540">
    <property type="entry name" value="P-loop containing nucleoside triphosphate hydrolases"/>
    <property type="match status" value="1"/>
</dbReference>
<reference evidence="5 6" key="1">
    <citation type="submission" date="2022-07" db="EMBL/GenBank/DDBJ databases">
        <title>Novel species in genus Arthrobacter.</title>
        <authorList>
            <person name="Liu Y."/>
        </authorList>
    </citation>
    <scope>NUCLEOTIDE SEQUENCE [LARGE SCALE GENOMIC DNA]</scope>
    <source>
        <strain evidence="6">zg-Y859</strain>
    </source>
</reference>
<evidence type="ECO:0000256" key="1">
    <source>
        <dbReference type="ARBA" id="ARBA00022741"/>
    </source>
</evidence>
<dbReference type="PANTHER" id="PTHR32309:SF13">
    <property type="entry name" value="FERRIC ENTEROBACTIN TRANSPORT PROTEIN FEPE"/>
    <property type="match status" value="1"/>
</dbReference>
<dbReference type="InterPro" id="IPR033756">
    <property type="entry name" value="YlxH/NBP35"/>
</dbReference>
<name>A0ABT1NU03_9MICC</name>
<dbReference type="NCBIfam" id="TIGR01007">
    <property type="entry name" value="eps_fam"/>
    <property type="match status" value="1"/>
</dbReference>
<evidence type="ECO:0000256" key="3">
    <source>
        <dbReference type="SAM" id="MobiDB-lite"/>
    </source>
</evidence>
<feature type="region of interest" description="Disordered" evidence="3">
    <location>
        <begin position="432"/>
        <end position="454"/>
    </location>
</feature>
<keyword evidence="6" id="KW-1185">Reference proteome</keyword>
<dbReference type="CDD" id="cd05387">
    <property type="entry name" value="BY-kinase"/>
    <property type="match status" value="1"/>
</dbReference>
<keyword evidence="5" id="KW-0808">Transferase</keyword>